<protein>
    <submittedName>
        <fullName evidence="2">Uncharacterized protein</fullName>
    </submittedName>
</protein>
<keyword evidence="1" id="KW-0472">Membrane</keyword>
<evidence type="ECO:0000313" key="3">
    <source>
        <dbReference type="Proteomes" id="UP000708208"/>
    </source>
</evidence>
<feature type="non-terminal residue" evidence="2">
    <location>
        <position position="1"/>
    </location>
</feature>
<sequence length="53" mass="6448">LNFLSFETRQQIYIKLRISKIDIARRTRILEIFGLSLSFLALLLSLFVFYYFR</sequence>
<organism evidence="2 3">
    <name type="scientific">Allacma fusca</name>
    <dbReference type="NCBI Taxonomy" id="39272"/>
    <lineage>
        <taxon>Eukaryota</taxon>
        <taxon>Metazoa</taxon>
        <taxon>Ecdysozoa</taxon>
        <taxon>Arthropoda</taxon>
        <taxon>Hexapoda</taxon>
        <taxon>Collembola</taxon>
        <taxon>Symphypleona</taxon>
        <taxon>Sminthuridae</taxon>
        <taxon>Allacma</taxon>
    </lineage>
</organism>
<keyword evidence="1" id="KW-1133">Transmembrane helix</keyword>
<comment type="caution">
    <text evidence="2">The sequence shown here is derived from an EMBL/GenBank/DDBJ whole genome shotgun (WGS) entry which is preliminary data.</text>
</comment>
<dbReference type="EMBL" id="CAJVCH010535289">
    <property type="protein sequence ID" value="CAG7825175.1"/>
    <property type="molecule type" value="Genomic_DNA"/>
</dbReference>
<keyword evidence="1" id="KW-0812">Transmembrane</keyword>
<dbReference type="AlphaFoldDB" id="A0A8J2L519"/>
<keyword evidence="3" id="KW-1185">Reference proteome</keyword>
<proteinExistence type="predicted"/>
<evidence type="ECO:0000256" key="1">
    <source>
        <dbReference type="SAM" id="Phobius"/>
    </source>
</evidence>
<accession>A0A8J2L519</accession>
<evidence type="ECO:0000313" key="2">
    <source>
        <dbReference type="EMBL" id="CAG7825175.1"/>
    </source>
</evidence>
<dbReference type="Proteomes" id="UP000708208">
    <property type="component" value="Unassembled WGS sequence"/>
</dbReference>
<name>A0A8J2L519_9HEXA</name>
<gene>
    <name evidence="2" type="ORF">AFUS01_LOCUS35299</name>
</gene>
<reference evidence="2" key="1">
    <citation type="submission" date="2021-06" db="EMBL/GenBank/DDBJ databases">
        <authorList>
            <person name="Hodson N. C."/>
            <person name="Mongue J. A."/>
            <person name="Jaron S. K."/>
        </authorList>
    </citation>
    <scope>NUCLEOTIDE SEQUENCE</scope>
</reference>
<feature type="transmembrane region" description="Helical" evidence="1">
    <location>
        <begin position="29"/>
        <end position="52"/>
    </location>
</feature>